<accession>A0A367YZY8</accession>
<keyword evidence="2" id="KW-1185">Reference proteome</keyword>
<evidence type="ECO:0000313" key="2">
    <source>
        <dbReference type="Proteomes" id="UP000252770"/>
    </source>
</evidence>
<name>A0A367YZY8_9ACTN</name>
<dbReference type="Pfam" id="PF04655">
    <property type="entry name" value="APH_6_hur"/>
    <property type="match status" value="1"/>
</dbReference>
<dbReference type="GO" id="GO:0016773">
    <property type="term" value="F:phosphotransferase activity, alcohol group as acceptor"/>
    <property type="evidence" value="ECO:0007669"/>
    <property type="project" value="InterPro"/>
</dbReference>
<evidence type="ECO:0000313" key="1">
    <source>
        <dbReference type="EMBL" id="RCK71079.1"/>
    </source>
</evidence>
<gene>
    <name evidence="1" type="ORF">DT076_00975</name>
</gene>
<dbReference type="InterPro" id="IPR006748">
    <property type="entry name" value="NH2Glyco/OHUrea_AB-resist_kin"/>
</dbReference>
<dbReference type="SUPFAM" id="SSF56112">
    <property type="entry name" value="Protein kinase-like (PK-like)"/>
    <property type="match status" value="1"/>
</dbReference>
<reference evidence="1 2" key="1">
    <citation type="submission" date="2018-07" db="EMBL/GenBank/DDBJ databases">
        <title>Desertimonas flava gen. nov. sp. nov.</title>
        <authorList>
            <person name="Liu S."/>
        </authorList>
    </citation>
    <scope>NUCLEOTIDE SEQUENCE [LARGE SCALE GENOMIC DNA]</scope>
    <source>
        <strain evidence="1 2">16Sb5-5</strain>
    </source>
</reference>
<protein>
    <submittedName>
        <fullName evidence="1">Aminoglycoside phosphotransferase</fullName>
    </submittedName>
</protein>
<organism evidence="1 2">
    <name type="scientific">Desertihabitans brevis</name>
    <dbReference type="NCBI Taxonomy" id="2268447"/>
    <lineage>
        <taxon>Bacteria</taxon>
        <taxon>Bacillati</taxon>
        <taxon>Actinomycetota</taxon>
        <taxon>Actinomycetes</taxon>
        <taxon>Propionibacteriales</taxon>
        <taxon>Propionibacteriaceae</taxon>
        <taxon>Desertihabitans</taxon>
    </lineage>
</organism>
<proteinExistence type="predicted"/>
<keyword evidence="1" id="KW-0808">Transferase</keyword>
<dbReference type="RefSeq" id="WP_114124782.1">
    <property type="nucleotide sequence ID" value="NZ_QOUI01000001.1"/>
</dbReference>
<dbReference type="GO" id="GO:0019748">
    <property type="term" value="P:secondary metabolic process"/>
    <property type="evidence" value="ECO:0007669"/>
    <property type="project" value="InterPro"/>
</dbReference>
<dbReference type="InterPro" id="IPR011009">
    <property type="entry name" value="Kinase-like_dom_sf"/>
</dbReference>
<sequence length="316" mass="32835">MSGVGVGDVPAVVRARAGAGGDPGWADRLPRLLADLARAWSLTVTGVLAGGTASVVVRAVAADGRPVVVKVAVPGTGSARQVQTLLSAAGNGYVQVLAYAPEYEAVLLEALGTSLEVSGWPPGDQLVRLARLLRRAWQVTPSAAAGPPEDKAAGLAALVSRLWHDLARPCPEPVVVEALACAARRAADFDPSACVVVHGDAAAANAARVLAPRPGTEDGFVLLDPDGFVGDPTYDLGVAVRDWCPQLLASRFPADLLAGWCETVAGEADADPAVVWDWGFLERVSTGLFLWSLDGREQARPFLETAEVLLAAGSRW</sequence>
<dbReference type="EMBL" id="QOUI01000001">
    <property type="protein sequence ID" value="RCK71079.1"/>
    <property type="molecule type" value="Genomic_DNA"/>
</dbReference>
<comment type="caution">
    <text evidence="1">The sequence shown here is derived from an EMBL/GenBank/DDBJ whole genome shotgun (WGS) entry which is preliminary data.</text>
</comment>
<dbReference type="AlphaFoldDB" id="A0A367YZY8"/>
<dbReference type="Proteomes" id="UP000252770">
    <property type="component" value="Unassembled WGS sequence"/>
</dbReference>